<sequence>MTSPTVRGTPVDARPLRADAERNRRRIVDAAREVFARHGLEAGLNEIARHAGVGVGTVYRRFPDKDSLVAAALDEEVARMLAVADAAQRSDDAWSGLVLLLEEGLVLLSSNVGLRDLLLSQRTDPLDDGPEHLFLPYVESLVDRARVEGTVRPDVTVQDVGMLWCMVSELARHSVDLAPDAWRRYLALFTAGLRAGAVPDVPPPLDEEVAQEVLTRWIGLGGTRAPGAS</sequence>
<keyword evidence="1" id="KW-0805">Transcription regulation</keyword>
<accession>A0A2M9CZN3</accession>
<evidence type="ECO:0000259" key="5">
    <source>
        <dbReference type="PROSITE" id="PS50977"/>
    </source>
</evidence>
<evidence type="ECO:0000256" key="2">
    <source>
        <dbReference type="ARBA" id="ARBA00023125"/>
    </source>
</evidence>
<dbReference type="InterPro" id="IPR050109">
    <property type="entry name" value="HTH-type_TetR-like_transc_reg"/>
</dbReference>
<dbReference type="Pfam" id="PF00440">
    <property type="entry name" value="TetR_N"/>
    <property type="match status" value="1"/>
</dbReference>
<evidence type="ECO:0000256" key="4">
    <source>
        <dbReference type="PROSITE-ProRule" id="PRU00335"/>
    </source>
</evidence>
<gene>
    <name evidence="6" type="ORF">CLV28_0422</name>
</gene>
<dbReference type="Proteomes" id="UP000231693">
    <property type="component" value="Unassembled WGS sequence"/>
</dbReference>
<dbReference type="RefSeq" id="WP_100421634.1">
    <property type="nucleotide sequence ID" value="NZ_BOOX01000004.1"/>
</dbReference>
<evidence type="ECO:0000256" key="1">
    <source>
        <dbReference type="ARBA" id="ARBA00023015"/>
    </source>
</evidence>
<dbReference type="PANTHER" id="PTHR30055:SF234">
    <property type="entry name" value="HTH-TYPE TRANSCRIPTIONAL REGULATOR BETI"/>
    <property type="match status" value="1"/>
</dbReference>
<proteinExistence type="predicted"/>
<organism evidence="6 7">
    <name type="scientific">Sediminihabitans luteus</name>
    <dbReference type="NCBI Taxonomy" id="1138585"/>
    <lineage>
        <taxon>Bacteria</taxon>
        <taxon>Bacillati</taxon>
        <taxon>Actinomycetota</taxon>
        <taxon>Actinomycetes</taxon>
        <taxon>Micrococcales</taxon>
        <taxon>Cellulomonadaceae</taxon>
        <taxon>Sediminihabitans</taxon>
    </lineage>
</organism>
<feature type="domain" description="HTH tetR-type" evidence="5">
    <location>
        <begin position="21"/>
        <end position="80"/>
    </location>
</feature>
<dbReference type="PRINTS" id="PR00455">
    <property type="entry name" value="HTHTETR"/>
</dbReference>
<dbReference type="InterPro" id="IPR049445">
    <property type="entry name" value="TetR_SbtR-like_C"/>
</dbReference>
<dbReference type="InterPro" id="IPR001647">
    <property type="entry name" value="HTH_TetR"/>
</dbReference>
<dbReference type="SUPFAM" id="SSF48498">
    <property type="entry name" value="Tetracyclin repressor-like, C-terminal domain"/>
    <property type="match status" value="1"/>
</dbReference>
<dbReference type="GO" id="GO:0000976">
    <property type="term" value="F:transcription cis-regulatory region binding"/>
    <property type="evidence" value="ECO:0007669"/>
    <property type="project" value="TreeGrafter"/>
</dbReference>
<dbReference type="PANTHER" id="PTHR30055">
    <property type="entry name" value="HTH-TYPE TRANSCRIPTIONAL REGULATOR RUTR"/>
    <property type="match status" value="1"/>
</dbReference>
<name>A0A2M9CZN3_9CELL</name>
<dbReference type="Gene3D" id="1.10.357.10">
    <property type="entry name" value="Tetracycline Repressor, domain 2"/>
    <property type="match status" value="1"/>
</dbReference>
<dbReference type="InterPro" id="IPR009057">
    <property type="entry name" value="Homeodomain-like_sf"/>
</dbReference>
<keyword evidence="3" id="KW-0804">Transcription</keyword>
<reference evidence="6 7" key="1">
    <citation type="submission" date="2017-11" db="EMBL/GenBank/DDBJ databases">
        <title>Genomic Encyclopedia of Archaeal and Bacterial Type Strains, Phase II (KMG-II): From Individual Species to Whole Genera.</title>
        <authorList>
            <person name="Goeker M."/>
        </authorList>
    </citation>
    <scope>NUCLEOTIDE SEQUENCE [LARGE SCALE GENOMIC DNA]</scope>
    <source>
        <strain evidence="6 7">DSM 25478</strain>
    </source>
</reference>
<dbReference type="GO" id="GO:0003700">
    <property type="term" value="F:DNA-binding transcription factor activity"/>
    <property type="evidence" value="ECO:0007669"/>
    <property type="project" value="TreeGrafter"/>
</dbReference>
<dbReference type="OrthoDB" id="3192968at2"/>
<protein>
    <submittedName>
        <fullName evidence="6">TetR family transcriptional regulator</fullName>
    </submittedName>
</protein>
<dbReference type="SUPFAM" id="SSF46689">
    <property type="entry name" value="Homeodomain-like"/>
    <property type="match status" value="1"/>
</dbReference>
<dbReference type="Pfam" id="PF21597">
    <property type="entry name" value="TetR_C_43"/>
    <property type="match status" value="1"/>
</dbReference>
<evidence type="ECO:0000313" key="6">
    <source>
        <dbReference type="EMBL" id="PJJ77208.1"/>
    </source>
</evidence>
<dbReference type="InterPro" id="IPR036271">
    <property type="entry name" value="Tet_transcr_reg_TetR-rel_C_sf"/>
</dbReference>
<feature type="DNA-binding region" description="H-T-H motif" evidence="4">
    <location>
        <begin position="43"/>
        <end position="62"/>
    </location>
</feature>
<dbReference type="AlphaFoldDB" id="A0A2M9CZN3"/>
<keyword evidence="7" id="KW-1185">Reference proteome</keyword>
<comment type="caution">
    <text evidence="6">The sequence shown here is derived from an EMBL/GenBank/DDBJ whole genome shotgun (WGS) entry which is preliminary data.</text>
</comment>
<evidence type="ECO:0000313" key="7">
    <source>
        <dbReference type="Proteomes" id="UP000231693"/>
    </source>
</evidence>
<evidence type="ECO:0000256" key="3">
    <source>
        <dbReference type="ARBA" id="ARBA00023163"/>
    </source>
</evidence>
<dbReference type="EMBL" id="PGFE01000001">
    <property type="protein sequence ID" value="PJJ77208.1"/>
    <property type="molecule type" value="Genomic_DNA"/>
</dbReference>
<dbReference type="PROSITE" id="PS50977">
    <property type="entry name" value="HTH_TETR_2"/>
    <property type="match status" value="1"/>
</dbReference>
<keyword evidence="2 4" id="KW-0238">DNA-binding</keyword>